<organism evidence="2 3">
    <name type="scientific">Solibacillus faecavium</name>
    <dbReference type="NCBI Taxonomy" id="2762221"/>
    <lineage>
        <taxon>Bacteria</taxon>
        <taxon>Bacillati</taxon>
        <taxon>Bacillota</taxon>
        <taxon>Bacilli</taxon>
        <taxon>Bacillales</taxon>
        <taxon>Caryophanaceae</taxon>
        <taxon>Solibacillus</taxon>
    </lineage>
</organism>
<comment type="caution">
    <text evidence="2">The sequence shown here is derived from an EMBL/GenBank/DDBJ whole genome shotgun (WGS) entry which is preliminary data.</text>
</comment>
<feature type="transmembrane region" description="Helical" evidence="1">
    <location>
        <begin position="47"/>
        <end position="66"/>
    </location>
</feature>
<feature type="transmembrane region" description="Helical" evidence="1">
    <location>
        <begin position="7"/>
        <end position="25"/>
    </location>
</feature>
<keyword evidence="3" id="KW-1185">Reference proteome</keyword>
<accession>A0ABR8XWG2</accession>
<sequence>MIKNKLAIAISFILLVICMSIYFPFPNNEMIKARSTFMTFPIRNEEGYVFLGIFTSVLFIISLVLLQIGLKKYHFRTLVLVILAFALLPWALITIFQETFAEGIYAIKYDGNGNCNFDYMSEDLLNGECSLVLHNRSNETVSFQLEFIDSHFYDEDGIRMQSLMNVAGPFHVTIEANRKESIQFNELLDVTGIPKHIDGGSSSNIHIKLTEGQRSRNL</sequence>
<keyword evidence="1" id="KW-1133">Transmembrane helix</keyword>
<evidence type="ECO:0000313" key="2">
    <source>
        <dbReference type="EMBL" id="MBD8036283.1"/>
    </source>
</evidence>
<proteinExistence type="predicted"/>
<reference evidence="2 3" key="1">
    <citation type="submission" date="2020-08" db="EMBL/GenBank/DDBJ databases">
        <title>A Genomic Blueprint of the Chicken Gut Microbiome.</title>
        <authorList>
            <person name="Gilroy R."/>
            <person name="Ravi A."/>
            <person name="Getino M."/>
            <person name="Pursley I."/>
            <person name="Horton D.L."/>
            <person name="Alikhan N.-F."/>
            <person name="Baker D."/>
            <person name="Gharbi K."/>
            <person name="Hall N."/>
            <person name="Watson M."/>
            <person name="Adriaenssens E.M."/>
            <person name="Foster-Nyarko E."/>
            <person name="Jarju S."/>
            <person name="Secka A."/>
            <person name="Antonio M."/>
            <person name="Oren A."/>
            <person name="Chaudhuri R."/>
            <person name="La Ragione R.M."/>
            <person name="Hildebrand F."/>
            <person name="Pallen M.J."/>
        </authorList>
    </citation>
    <scope>NUCLEOTIDE SEQUENCE [LARGE SCALE GENOMIC DNA]</scope>
    <source>
        <strain evidence="2 3">A46</strain>
    </source>
</reference>
<gene>
    <name evidence="2" type="ORF">H9635_05965</name>
</gene>
<protein>
    <submittedName>
        <fullName evidence="2">Uncharacterized protein</fullName>
    </submittedName>
</protein>
<name>A0ABR8XWG2_9BACL</name>
<feature type="transmembrane region" description="Helical" evidence="1">
    <location>
        <begin position="78"/>
        <end position="96"/>
    </location>
</feature>
<dbReference type="EMBL" id="JACSPZ010000002">
    <property type="protein sequence ID" value="MBD8036283.1"/>
    <property type="molecule type" value="Genomic_DNA"/>
</dbReference>
<dbReference type="RefSeq" id="WP_191699234.1">
    <property type="nucleotide sequence ID" value="NZ_JACSPZ010000002.1"/>
</dbReference>
<evidence type="ECO:0000256" key="1">
    <source>
        <dbReference type="SAM" id="Phobius"/>
    </source>
</evidence>
<keyword evidence="1" id="KW-0812">Transmembrane</keyword>
<dbReference type="Proteomes" id="UP000619101">
    <property type="component" value="Unassembled WGS sequence"/>
</dbReference>
<evidence type="ECO:0000313" key="3">
    <source>
        <dbReference type="Proteomes" id="UP000619101"/>
    </source>
</evidence>
<keyword evidence="1" id="KW-0472">Membrane</keyword>